<organism evidence="1 2">
    <name type="scientific">Phlebia brevispora</name>
    <dbReference type="NCBI Taxonomy" id="194682"/>
    <lineage>
        <taxon>Eukaryota</taxon>
        <taxon>Fungi</taxon>
        <taxon>Dikarya</taxon>
        <taxon>Basidiomycota</taxon>
        <taxon>Agaricomycotina</taxon>
        <taxon>Agaricomycetes</taxon>
        <taxon>Polyporales</taxon>
        <taxon>Meruliaceae</taxon>
        <taxon>Phlebia</taxon>
    </lineage>
</organism>
<evidence type="ECO:0000313" key="1">
    <source>
        <dbReference type="EMBL" id="KAJ3532599.1"/>
    </source>
</evidence>
<proteinExistence type="predicted"/>
<sequence>MFPEQRERSVTPFESPYICLDGMTTSANVNYKLPRMPHYVWTEEENIMILRPFPWHDKLRDAPGPRETRYFYKGHDVTEFFEGEKTLQRELVWDSILQLWRFPDYIEKYPGSITYNTFATFNVEPIERPAERLLCQFFGQDSPFQLIPEEDSAGLTSIEVDDVEMEYLASGSEPPLAPVTPPRRTAPLPSMDEDENEGRSVATPRCSPSKSRRSVRFAPSTFNKRGALDYPLSASEKEAVRSAIPGPQDMDDALPELPHIQLPTTPRRKKGRLSLDSALDGNAWTAIENDIDNDIPIALRRSPRKPRASADLTMSISSPAKRARQRSFSISHVSPESPQLQTPTTPKRRKNPFNLETNLNGNAWAITIDDPDSMPIAWRRPPRSPSKPASSSSVTRLVTSPAQKPPSSRAKPNSRRCPATARNFASVYHFTFITAHALPSYNKLSQEAMGAQSTANVFEKLQAEFSPPLDTSLIAAMVADYLADGSEPSEEELNSLRQALTELAAQAEKDENSFASQLSRDLQITPSDVTTSMDAHDVFSSNDQNSPYTATTSRGSTFSDGSVQPFSSPLGFLQTAFPHLPTARLKSALGSSEDAEDVDMEEVVERILATEFVKELEERGLSDEELPPSEPWHTVKKPKKKGKKKRGNTITLVDIRQQQHAPPAPSTPSMSRGAPLDPWTQVTSLASRLSDLLPSQAPSYFQSLFHSPKYLSPSDALRDGLASMKKEPSSADPVDASSEEIQLALNIFNIMR</sequence>
<dbReference type="EMBL" id="JANHOG010001722">
    <property type="protein sequence ID" value="KAJ3532599.1"/>
    <property type="molecule type" value="Genomic_DNA"/>
</dbReference>
<protein>
    <submittedName>
        <fullName evidence="1">Uncharacterized protein</fullName>
    </submittedName>
</protein>
<evidence type="ECO:0000313" key="2">
    <source>
        <dbReference type="Proteomes" id="UP001148662"/>
    </source>
</evidence>
<dbReference type="Proteomes" id="UP001148662">
    <property type="component" value="Unassembled WGS sequence"/>
</dbReference>
<accession>A0ACC1S5J2</accession>
<keyword evidence="2" id="KW-1185">Reference proteome</keyword>
<reference evidence="1" key="1">
    <citation type="submission" date="2022-07" db="EMBL/GenBank/DDBJ databases">
        <title>Genome Sequence of Phlebia brevispora.</title>
        <authorList>
            <person name="Buettner E."/>
        </authorList>
    </citation>
    <scope>NUCLEOTIDE SEQUENCE</scope>
    <source>
        <strain evidence="1">MPL23</strain>
    </source>
</reference>
<comment type="caution">
    <text evidence="1">The sequence shown here is derived from an EMBL/GenBank/DDBJ whole genome shotgun (WGS) entry which is preliminary data.</text>
</comment>
<gene>
    <name evidence="1" type="ORF">NM688_g7396</name>
</gene>
<name>A0ACC1S5J2_9APHY</name>